<reference evidence="2 3" key="1">
    <citation type="submission" date="2015-11" db="EMBL/GenBank/DDBJ databases">
        <title>Expanding the genomic diversity of Burkholderia species for the development of highly accurate diagnostics.</title>
        <authorList>
            <person name="Sahl J."/>
            <person name="Keim P."/>
            <person name="Wagner D."/>
        </authorList>
    </citation>
    <scope>NUCLEOTIDE SEQUENCE [LARGE SCALE GENOMIC DNA]</scope>
    <source>
        <strain evidence="2 3">MSMB2167WGS</strain>
    </source>
</reference>
<organism evidence="2 3">
    <name type="scientific">Burkholderia ubonensis</name>
    <dbReference type="NCBI Taxonomy" id="101571"/>
    <lineage>
        <taxon>Bacteria</taxon>
        <taxon>Pseudomonadati</taxon>
        <taxon>Pseudomonadota</taxon>
        <taxon>Betaproteobacteria</taxon>
        <taxon>Burkholderiales</taxon>
        <taxon>Burkholderiaceae</taxon>
        <taxon>Burkholderia</taxon>
        <taxon>Burkholderia cepacia complex</taxon>
    </lineage>
</organism>
<dbReference type="Proteomes" id="UP000062998">
    <property type="component" value="Unassembled WGS sequence"/>
</dbReference>
<feature type="compositionally biased region" description="Polar residues" evidence="1">
    <location>
        <begin position="7"/>
        <end position="20"/>
    </location>
</feature>
<feature type="region of interest" description="Disordered" evidence="1">
    <location>
        <begin position="1"/>
        <end position="20"/>
    </location>
</feature>
<evidence type="ECO:0000256" key="1">
    <source>
        <dbReference type="SAM" id="MobiDB-lite"/>
    </source>
</evidence>
<accession>A0A119M8W7</accession>
<comment type="caution">
    <text evidence="2">The sequence shown here is derived from an EMBL/GenBank/DDBJ whole genome shotgun (WGS) entry which is preliminary data.</text>
</comment>
<name>A0A119M8W7_9BURK</name>
<evidence type="ECO:0000313" key="2">
    <source>
        <dbReference type="EMBL" id="KWE00198.1"/>
    </source>
</evidence>
<dbReference type="EMBL" id="LPIX01000071">
    <property type="protein sequence ID" value="KWE00198.1"/>
    <property type="molecule type" value="Genomic_DNA"/>
</dbReference>
<evidence type="ECO:0000313" key="3">
    <source>
        <dbReference type="Proteomes" id="UP000062998"/>
    </source>
</evidence>
<gene>
    <name evidence="2" type="ORF">WL73_19580</name>
</gene>
<dbReference type="AlphaFoldDB" id="A0A119M8W7"/>
<protein>
    <submittedName>
        <fullName evidence="2">Uncharacterized protein</fullName>
    </submittedName>
</protein>
<sequence>MDDVESPVSSGEATCADTQSSLHEPFGRLLERRETFLLSHALEQFGILLVECDFEFGHGIGCF</sequence>
<proteinExistence type="predicted"/>